<proteinExistence type="predicted"/>
<dbReference type="EMBL" id="QMNG01000077">
    <property type="protein sequence ID" value="RLC36181.1"/>
    <property type="molecule type" value="Genomic_DNA"/>
</dbReference>
<dbReference type="Proteomes" id="UP000281261">
    <property type="component" value="Unassembled WGS sequence"/>
</dbReference>
<name>A0A420ZB81_UNCK3</name>
<protein>
    <submittedName>
        <fullName evidence="1">Uncharacterized protein</fullName>
    </submittedName>
</protein>
<reference evidence="1 2" key="1">
    <citation type="submission" date="2018-06" db="EMBL/GenBank/DDBJ databases">
        <title>Extensive metabolic versatility and redundancy in microbially diverse, dynamic hydrothermal sediments.</title>
        <authorList>
            <person name="Dombrowski N."/>
            <person name="Teske A."/>
            <person name="Baker B.J."/>
        </authorList>
    </citation>
    <scope>NUCLEOTIDE SEQUENCE [LARGE SCALE GENOMIC DNA]</scope>
    <source>
        <strain evidence="1">B79_G16</strain>
    </source>
</reference>
<evidence type="ECO:0000313" key="2">
    <source>
        <dbReference type="Proteomes" id="UP000281261"/>
    </source>
</evidence>
<comment type="caution">
    <text evidence="1">The sequence shown here is derived from an EMBL/GenBank/DDBJ whole genome shotgun (WGS) entry which is preliminary data.</text>
</comment>
<dbReference type="Pfam" id="PF13289">
    <property type="entry name" value="SIR2_2"/>
    <property type="match status" value="1"/>
</dbReference>
<dbReference type="AlphaFoldDB" id="A0A420ZB81"/>
<gene>
    <name evidence="1" type="ORF">DRH29_05080</name>
</gene>
<accession>A0A420ZB81</accession>
<evidence type="ECO:0000313" key="1">
    <source>
        <dbReference type="EMBL" id="RLC36181.1"/>
    </source>
</evidence>
<organism evidence="1 2">
    <name type="scientific">candidate division Kazan bacterium</name>
    <dbReference type="NCBI Taxonomy" id="2202143"/>
    <lineage>
        <taxon>Bacteria</taxon>
        <taxon>Bacteria division Kazan-3B-28</taxon>
    </lineage>
</organism>
<sequence length="347" mass="38607">MAQYQKNIDIESVVLDKLKAPNVCFLFGAGSSKAAGYPLMKELVEIAAREAQSDPTIAEALRASSACTIEDQLDKLFGQLRSPNLSQVSEADLRKAVDHILNVIFAECSKSASLDAHEKFVVAVQNRMSAKKQIHTFTTNYDMLFEWAADQARVHCINGFVGIQTRTFDPGQFEIRPARFVEPYGSGKTRAAFCPAFYLYKVHGSVSWVYDGDLIREAKVVSGAQRERGQLMVFPTPKKYLDVSQSPYSDLFTRMSDILNRKQTVLVSLGFGFGDAHIKALVERCLKDNTFILVVLSKDMLPTFDSFASGSNVVIVSENETIIGGRRYSVRNDLWDFSSFADAFAKS</sequence>